<dbReference type="WBParaSite" id="nRc.2.0.1.t14305-RA">
    <property type="protein sequence ID" value="nRc.2.0.1.t14305-RA"/>
    <property type="gene ID" value="nRc.2.0.1.g14305"/>
</dbReference>
<sequence>MESAFGEHMIKCVILDDDNKDQCILSTDFLALPDIHQWVTSNVFPTSTATIPDVIVQPLPTNSVTAEVPIETAIVNITNGQCTLLFVNNTPNSIKLRPNQLLAVAKHALGFTKSHIDCQVATAAADRNLTNHEPAALNKSLPCHTDQRFNLKRNLFYSVATPEDWTVLFSLIDSDHTIVISFDGADDWVGIYTLLGTQFWTDRQKKNKDAIFKAIHFDAYRMIRNINISTLQYELAWKIGLIPEKRRLKATMSAMWAFDVKFDHPQVPGGFAIFQQFLHTDVLTYATLDMLYPILLFLAFSRYSFVPEAYNTPVLFPQDSLDATEIDHFVEMIIVAFHNVTLTDVLPSDAIDKVYPTISQVALPAIMGMRFFLHTNFSCMIVHRLTTVGLSV</sequence>
<organism evidence="1 2">
    <name type="scientific">Romanomermis culicivorax</name>
    <name type="common">Nematode worm</name>
    <dbReference type="NCBI Taxonomy" id="13658"/>
    <lineage>
        <taxon>Eukaryota</taxon>
        <taxon>Metazoa</taxon>
        <taxon>Ecdysozoa</taxon>
        <taxon>Nematoda</taxon>
        <taxon>Enoplea</taxon>
        <taxon>Dorylaimia</taxon>
        <taxon>Mermithida</taxon>
        <taxon>Mermithoidea</taxon>
        <taxon>Mermithidae</taxon>
        <taxon>Romanomermis</taxon>
    </lineage>
</organism>
<proteinExistence type="predicted"/>
<keyword evidence="1" id="KW-1185">Reference proteome</keyword>
<evidence type="ECO:0000313" key="2">
    <source>
        <dbReference type="WBParaSite" id="nRc.2.0.1.t14305-RA"/>
    </source>
</evidence>
<name>A0A915IKF6_ROMCU</name>
<dbReference type="AlphaFoldDB" id="A0A915IKF6"/>
<evidence type="ECO:0000313" key="1">
    <source>
        <dbReference type="Proteomes" id="UP000887565"/>
    </source>
</evidence>
<reference evidence="2" key="1">
    <citation type="submission" date="2022-11" db="UniProtKB">
        <authorList>
            <consortium name="WormBaseParasite"/>
        </authorList>
    </citation>
    <scope>IDENTIFICATION</scope>
</reference>
<dbReference type="Proteomes" id="UP000887565">
    <property type="component" value="Unplaced"/>
</dbReference>
<accession>A0A915IKF6</accession>
<protein>
    <submittedName>
        <fullName evidence="2">Uncharacterized protein</fullName>
    </submittedName>
</protein>